<feature type="region of interest" description="Disordered" evidence="1">
    <location>
        <begin position="33"/>
        <end position="70"/>
    </location>
</feature>
<sequence length="89" mass="9929">MSVGNMSPMQNHTCWLHPSPPSHVAGRRLQLWETNRTSSSRKAKVKELPSASHARVQVQARPNPAGDKQARSSVFRSISCFSKMCRLLS</sequence>
<feature type="region of interest" description="Disordered" evidence="1">
    <location>
        <begin position="1"/>
        <end position="20"/>
    </location>
</feature>
<dbReference type="Proteomes" id="UP000594454">
    <property type="component" value="Chromosome 1"/>
</dbReference>
<name>A0A7R8UCZ0_HERIL</name>
<reference evidence="2 3" key="1">
    <citation type="submission" date="2020-11" db="EMBL/GenBank/DDBJ databases">
        <authorList>
            <person name="Wallbank WR R."/>
            <person name="Pardo Diaz C."/>
            <person name="Kozak K."/>
            <person name="Martin S."/>
            <person name="Jiggins C."/>
            <person name="Moest M."/>
            <person name="Warren A I."/>
            <person name="Generalovic N T."/>
            <person name="Byers J.R.P. K."/>
            <person name="Montejo-Kovacevich G."/>
            <person name="Yen C E."/>
        </authorList>
    </citation>
    <scope>NUCLEOTIDE SEQUENCE [LARGE SCALE GENOMIC DNA]</scope>
</reference>
<evidence type="ECO:0000256" key="1">
    <source>
        <dbReference type="SAM" id="MobiDB-lite"/>
    </source>
</evidence>
<organism evidence="2 3">
    <name type="scientific">Hermetia illucens</name>
    <name type="common">Black soldier fly</name>
    <dbReference type="NCBI Taxonomy" id="343691"/>
    <lineage>
        <taxon>Eukaryota</taxon>
        <taxon>Metazoa</taxon>
        <taxon>Ecdysozoa</taxon>
        <taxon>Arthropoda</taxon>
        <taxon>Hexapoda</taxon>
        <taxon>Insecta</taxon>
        <taxon>Pterygota</taxon>
        <taxon>Neoptera</taxon>
        <taxon>Endopterygota</taxon>
        <taxon>Diptera</taxon>
        <taxon>Brachycera</taxon>
        <taxon>Stratiomyomorpha</taxon>
        <taxon>Stratiomyidae</taxon>
        <taxon>Hermetiinae</taxon>
        <taxon>Hermetia</taxon>
    </lineage>
</organism>
<evidence type="ECO:0000313" key="3">
    <source>
        <dbReference type="Proteomes" id="UP000594454"/>
    </source>
</evidence>
<gene>
    <name evidence="2" type="ORF">HERILL_LOCUS1754</name>
</gene>
<accession>A0A7R8UCZ0</accession>
<dbReference type="InParanoid" id="A0A7R8UCZ0"/>
<feature type="compositionally biased region" description="Polar residues" evidence="1">
    <location>
        <begin position="1"/>
        <end position="13"/>
    </location>
</feature>
<protein>
    <submittedName>
        <fullName evidence="2">Uncharacterized protein</fullName>
    </submittedName>
</protein>
<dbReference type="EMBL" id="LR899009">
    <property type="protein sequence ID" value="CAD7078493.1"/>
    <property type="molecule type" value="Genomic_DNA"/>
</dbReference>
<evidence type="ECO:0000313" key="2">
    <source>
        <dbReference type="EMBL" id="CAD7078493.1"/>
    </source>
</evidence>
<dbReference type="AlphaFoldDB" id="A0A7R8UCZ0"/>
<proteinExistence type="predicted"/>
<keyword evidence="3" id="KW-1185">Reference proteome</keyword>